<dbReference type="Proteomes" id="UP000317839">
    <property type="component" value="Unassembled WGS sequence"/>
</dbReference>
<dbReference type="OrthoDB" id="9801656at2"/>
<dbReference type="Gene3D" id="3.40.630.30">
    <property type="match status" value="1"/>
</dbReference>
<dbReference type="Pfam" id="PF13302">
    <property type="entry name" value="Acetyltransf_3"/>
    <property type="match status" value="1"/>
</dbReference>
<keyword evidence="2" id="KW-0808">Transferase</keyword>
<name>A0A545TCN5_9GAMM</name>
<evidence type="ECO:0000313" key="2">
    <source>
        <dbReference type="EMBL" id="TQV74984.1"/>
    </source>
</evidence>
<evidence type="ECO:0000313" key="3">
    <source>
        <dbReference type="Proteomes" id="UP000317839"/>
    </source>
</evidence>
<dbReference type="PROSITE" id="PS51186">
    <property type="entry name" value="GNAT"/>
    <property type="match status" value="1"/>
</dbReference>
<dbReference type="GO" id="GO:0016747">
    <property type="term" value="F:acyltransferase activity, transferring groups other than amino-acyl groups"/>
    <property type="evidence" value="ECO:0007669"/>
    <property type="project" value="InterPro"/>
</dbReference>
<gene>
    <name evidence="2" type="ORF">FLL45_08560</name>
</gene>
<reference evidence="2 3" key="1">
    <citation type="submission" date="2019-06" db="EMBL/GenBank/DDBJ databases">
        <title>Draft genome of Aliikangiella marina GYP-15.</title>
        <authorList>
            <person name="Wang G."/>
        </authorList>
    </citation>
    <scope>NUCLEOTIDE SEQUENCE [LARGE SCALE GENOMIC DNA]</scope>
    <source>
        <strain evidence="2 3">GYP-15</strain>
    </source>
</reference>
<proteinExistence type="predicted"/>
<dbReference type="InterPro" id="IPR051531">
    <property type="entry name" value="N-acetyltransferase"/>
</dbReference>
<evidence type="ECO:0000259" key="1">
    <source>
        <dbReference type="PROSITE" id="PS51186"/>
    </source>
</evidence>
<accession>A0A545TCN5</accession>
<dbReference type="PANTHER" id="PTHR43792:SF1">
    <property type="entry name" value="N-ACETYLTRANSFERASE DOMAIN-CONTAINING PROTEIN"/>
    <property type="match status" value="1"/>
</dbReference>
<organism evidence="2 3">
    <name type="scientific">Aliikangiella marina</name>
    <dbReference type="NCBI Taxonomy" id="1712262"/>
    <lineage>
        <taxon>Bacteria</taxon>
        <taxon>Pseudomonadati</taxon>
        <taxon>Pseudomonadota</taxon>
        <taxon>Gammaproteobacteria</taxon>
        <taxon>Oceanospirillales</taxon>
        <taxon>Pleioneaceae</taxon>
        <taxon>Aliikangiella</taxon>
    </lineage>
</organism>
<keyword evidence="3" id="KW-1185">Reference proteome</keyword>
<dbReference type="EMBL" id="VIKR01000002">
    <property type="protein sequence ID" value="TQV74984.1"/>
    <property type="molecule type" value="Genomic_DNA"/>
</dbReference>
<dbReference type="RefSeq" id="WP_142941602.1">
    <property type="nucleotide sequence ID" value="NZ_VIKR01000002.1"/>
</dbReference>
<dbReference type="SUPFAM" id="SSF55729">
    <property type="entry name" value="Acyl-CoA N-acyltransferases (Nat)"/>
    <property type="match status" value="1"/>
</dbReference>
<feature type="domain" description="N-acetyltransferase" evidence="1">
    <location>
        <begin position="19"/>
        <end position="178"/>
    </location>
</feature>
<sequence>MNFSESQLIDVPQLTDGEIVLRQCRRDDLDDILYYRRNPESCRYIRPPDSVDSITDLVEQHCQPWKIQEGYWNGIVINMAGESKALGEMNFKITDMVNQRAELGYRLNPDYTGKGLATRAGRLMIEYLFRVIGCHKVIARCDPRNIASSRVMEKLGMQKEGYFYSHFLIGDEWTDQVDYGLLRTDWEKSNKIQ</sequence>
<protein>
    <submittedName>
        <fullName evidence="2">GNAT family N-acetyltransferase</fullName>
    </submittedName>
</protein>
<dbReference type="AlphaFoldDB" id="A0A545TCN5"/>
<dbReference type="InterPro" id="IPR000182">
    <property type="entry name" value="GNAT_dom"/>
</dbReference>
<dbReference type="InterPro" id="IPR016181">
    <property type="entry name" value="Acyl_CoA_acyltransferase"/>
</dbReference>
<dbReference type="PANTHER" id="PTHR43792">
    <property type="entry name" value="GNAT FAMILY, PUTATIVE (AFU_ORTHOLOGUE AFUA_3G00765)-RELATED-RELATED"/>
    <property type="match status" value="1"/>
</dbReference>
<comment type="caution">
    <text evidence="2">The sequence shown here is derived from an EMBL/GenBank/DDBJ whole genome shotgun (WGS) entry which is preliminary data.</text>
</comment>